<name>A0ABQ8IDQ9_9ROSI</name>
<protein>
    <submittedName>
        <fullName evidence="1">Uncharacterized protein</fullName>
    </submittedName>
</protein>
<dbReference type="InterPro" id="IPR027417">
    <property type="entry name" value="P-loop_NTPase"/>
</dbReference>
<accession>A0ABQ8IDQ9</accession>
<reference evidence="1 2" key="1">
    <citation type="submission" date="2021-02" db="EMBL/GenBank/DDBJ databases">
        <title>Plant Genome Project.</title>
        <authorList>
            <person name="Zhang R.-G."/>
        </authorList>
    </citation>
    <scope>NUCLEOTIDE SEQUENCE [LARGE SCALE GENOMIC DNA]</scope>
    <source>
        <tissue evidence="1">Leaves</tissue>
    </source>
</reference>
<dbReference type="SUPFAM" id="SSF52540">
    <property type="entry name" value="P-loop containing nucleoside triphosphate hydrolases"/>
    <property type="match status" value="1"/>
</dbReference>
<sequence length="159" mass="17949">MGVVGKIRLAREDFNDRAWVCVSHDFDVLRNTRELAGKASLLVFDDVWSKVYNLEESLRSPFMVGAAGRLPLAATNVGYLCTKYVLSKIRRGCCSNNNKSSLCGLSPGENIRLALKSSYYHLPSHRKDVLLIVPSFQKIMNLNGKNLCFYGWQKVLFDK</sequence>
<dbReference type="EMBL" id="JAFEMO010000003">
    <property type="protein sequence ID" value="KAH7574705.1"/>
    <property type="molecule type" value="Genomic_DNA"/>
</dbReference>
<proteinExistence type="predicted"/>
<evidence type="ECO:0000313" key="2">
    <source>
        <dbReference type="Proteomes" id="UP000827721"/>
    </source>
</evidence>
<comment type="caution">
    <text evidence="1">The sequence shown here is derived from an EMBL/GenBank/DDBJ whole genome shotgun (WGS) entry which is preliminary data.</text>
</comment>
<organism evidence="1 2">
    <name type="scientific">Xanthoceras sorbifolium</name>
    <dbReference type="NCBI Taxonomy" id="99658"/>
    <lineage>
        <taxon>Eukaryota</taxon>
        <taxon>Viridiplantae</taxon>
        <taxon>Streptophyta</taxon>
        <taxon>Embryophyta</taxon>
        <taxon>Tracheophyta</taxon>
        <taxon>Spermatophyta</taxon>
        <taxon>Magnoliopsida</taxon>
        <taxon>eudicotyledons</taxon>
        <taxon>Gunneridae</taxon>
        <taxon>Pentapetalae</taxon>
        <taxon>rosids</taxon>
        <taxon>malvids</taxon>
        <taxon>Sapindales</taxon>
        <taxon>Sapindaceae</taxon>
        <taxon>Xanthoceroideae</taxon>
        <taxon>Xanthoceras</taxon>
    </lineage>
</organism>
<evidence type="ECO:0000313" key="1">
    <source>
        <dbReference type="EMBL" id="KAH7574705.1"/>
    </source>
</evidence>
<keyword evidence="2" id="KW-1185">Reference proteome</keyword>
<gene>
    <name evidence="1" type="ORF">JRO89_XS03G0333100</name>
</gene>
<dbReference type="Proteomes" id="UP000827721">
    <property type="component" value="Unassembled WGS sequence"/>
</dbReference>